<evidence type="ECO:0000256" key="1">
    <source>
        <dbReference type="SAM" id="SignalP"/>
    </source>
</evidence>
<dbReference type="EMBL" id="QXTF01000001">
    <property type="protein sequence ID" value="RIX32663.1"/>
    <property type="molecule type" value="Genomic_DNA"/>
</dbReference>
<organism evidence="2 3">
    <name type="scientific">Sphingomonas edaphi</name>
    <dbReference type="NCBI Taxonomy" id="2315689"/>
    <lineage>
        <taxon>Bacteria</taxon>
        <taxon>Pseudomonadati</taxon>
        <taxon>Pseudomonadota</taxon>
        <taxon>Alphaproteobacteria</taxon>
        <taxon>Sphingomonadales</taxon>
        <taxon>Sphingomonadaceae</taxon>
        <taxon>Sphingomonas</taxon>
    </lineage>
</organism>
<dbReference type="SUPFAM" id="SSF48452">
    <property type="entry name" value="TPR-like"/>
    <property type="match status" value="1"/>
</dbReference>
<name>A0A418Q429_9SPHN</name>
<evidence type="ECO:0000313" key="2">
    <source>
        <dbReference type="EMBL" id="RIX32663.1"/>
    </source>
</evidence>
<accession>A0A418Q429</accession>
<dbReference type="AlphaFoldDB" id="A0A418Q429"/>
<reference evidence="2 3" key="1">
    <citation type="submission" date="2018-09" db="EMBL/GenBank/DDBJ databases">
        <title>Sphingomonas sp. DAC4.</title>
        <authorList>
            <person name="Seo T."/>
        </authorList>
    </citation>
    <scope>NUCLEOTIDE SEQUENCE [LARGE SCALE GENOMIC DNA]</scope>
    <source>
        <strain evidence="2 3">DAC4</strain>
    </source>
</reference>
<sequence>MRLTPLVLCLGLAASAVPVAVIGQRPDDQVAPQSIALLKQGETLLGQGKLIEADDALETALVVDPKNRAAFNAMARVAIKQQLYGQAIRLTNRALTLEPTDREALAVQGEAMVELGALPRAKENLAKLRKLCGTAGCPQVATLSTAIARGPALAAAKTEPVEKKN</sequence>
<dbReference type="InterPro" id="IPR019734">
    <property type="entry name" value="TPR_rpt"/>
</dbReference>
<dbReference type="Proteomes" id="UP000285023">
    <property type="component" value="Unassembled WGS sequence"/>
</dbReference>
<evidence type="ECO:0000313" key="3">
    <source>
        <dbReference type="Proteomes" id="UP000285023"/>
    </source>
</evidence>
<dbReference type="InterPro" id="IPR011990">
    <property type="entry name" value="TPR-like_helical_dom_sf"/>
</dbReference>
<comment type="caution">
    <text evidence="2">The sequence shown here is derived from an EMBL/GenBank/DDBJ whole genome shotgun (WGS) entry which is preliminary data.</text>
</comment>
<keyword evidence="3" id="KW-1185">Reference proteome</keyword>
<keyword evidence="1" id="KW-0732">Signal</keyword>
<feature type="signal peptide" evidence="1">
    <location>
        <begin position="1"/>
        <end position="20"/>
    </location>
</feature>
<dbReference type="OrthoDB" id="8480982at2"/>
<dbReference type="RefSeq" id="WP_119532811.1">
    <property type="nucleotide sequence ID" value="NZ_QXTF01000001.1"/>
</dbReference>
<protein>
    <submittedName>
        <fullName evidence="2">Uncharacterized protein</fullName>
    </submittedName>
</protein>
<proteinExistence type="predicted"/>
<dbReference type="Gene3D" id="1.25.40.10">
    <property type="entry name" value="Tetratricopeptide repeat domain"/>
    <property type="match status" value="1"/>
</dbReference>
<dbReference type="SMART" id="SM00028">
    <property type="entry name" value="TPR"/>
    <property type="match status" value="2"/>
</dbReference>
<gene>
    <name evidence="2" type="ORF">D3M59_01520</name>
</gene>
<feature type="chain" id="PRO_5019063213" evidence="1">
    <location>
        <begin position="21"/>
        <end position="165"/>
    </location>
</feature>